<feature type="region of interest" description="Disordered" evidence="2">
    <location>
        <begin position="178"/>
        <end position="302"/>
    </location>
</feature>
<proteinExistence type="inferred from homology"/>
<dbReference type="OrthoDB" id="440566at2759"/>
<feature type="compositionally biased region" description="Low complexity" evidence="2">
    <location>
        <begin position="226"/>
        <end position="235"/>
    </location>
</feature>
<evidence type="ECO:0008006" key="5">
    <source>
        <dbReference type="Google" id="ProtNLM"/>
    </source>
</evidence>
<organism evidence="3 4">
    <name type="scientific">Rickenella mellea</name>
    <dbReference type="NCBI Taxonomy" id="50990"/>
    <lineage>
        <taxon>Eukaryota</taxon>
        <taxon>Fungi</taxon>
        <taxon>Dikarya</taxon>
        <taxon>Basidiomycota</taxon>
        <taxon>Agaricomycotina</taxon>
        <taxon>Agaricomycetes</taxon>
        <taxon>Hymenochaetales</taxon>
        <taxon>Rickenellaceae</taxon>
        <taxon>Rickenella</taxon>
    </lineage>
</organism>
<evidence type="ECO:0000313" key="4">
    <source>
        <dbReference type="Proteomes" id="UP000294933"/>
    </source>
</evidence>
<name>A0A4V3AZQ6_9AGAM</name>
<dbReference type="Pfam" id="PF06487">
    <property type="entry name" value="SAP18"/>
    <property type="match status" value="1"/>
</dbReference>
<reference evidence="3 4" key="1">
    <citation type="submission" date="2018-06" db="EMBL/GenBank/DDBJ databases">
        <title>A transcriptomic atlas of mushroom development highlights an independent origin of complex multicellularity.</title>
        <authorList>
            <consortium name="DOE Joint Genome Institute"/>
            <person name="Krizsan K."/>
            <person name="Almasi E."/>
            <person name="Merenyi Z."/>
            <person name="Sahu N."/>
            <person name="Viragh M."/>
            <person name="Koszo T."/>
            <person name="Mondo S."/>
            <person name="Kiss B."/>
            <person name="Balint B."/>
            <person name="Kues U."/>
            <person name="Barry K."/>
            <person name="Hegedus J.C."/>
            <person name="Henrissat B."/>
            <person name="Johnson J."/>
            <person name="Lipzen A."/>
            <person name="Ohm R."/>
            <person name="Nagy I."/>
            <person name="Pangilinan J."/>
            <person name="Yan J."/>
            <person name="Xiong Y."/>
            <person name="Grigoriev I.V."/>
            <person name="Hibbett D.S."/>
            <person name="Nagy L.G."/>
        </authorList>
    </citation>
    <scope>NUCLEOTIDE SEQUENCE [LARGE SCALE GENOMIC DNA]</scope>
    <source>
        <strain evidence="3 4">SZMC22713</strain>
    </source>
</reference>
<dbReference type="GO" id="GO:0005634">
    <property type="term" value="C:nucleus"/>
    <property type="evidence" value="ECO:0007669"/>
    <property type="project" value="TreeGrafter"/>
</dbReference>
<evidence type="ECO:0000313" key="3">
    <source>
        <dbReference type="EMBL" id="TDL30028.1"/>
    </source>
</evidence>
<dbReference type="EMBL" id="ML170156">
    <property type="protein sequence ID" value="TDL30028.1"/>
    <property type="molecule type" value="Genomic_DNA"/>
</dbReference>
<dbReference type="InterPro" id="IPR010516">
    <property type="entry name" value="SAP18"/>
</dbReference>
<gene>
    <name evidence="3" type="ORF">BD410DRAFT_737267</name>
</gene>
<dbReference type="PANTHER" id="PTHR13082:SF0">
    <property type="entry name" value="HISTONE DEACETYLASE COMPLEX SUBUNIT SAP18"/>
    <property type="match status" value="1"/>
</dbReference>
<feature type="compositionally biased region" description="Gly residues" evidence="2">
    <location>
        <begin position="214"/>
        <end position="224"/>
    </location>
</feature>
<dbReference type="AlphaFoldDB" id="A0A4V3AZQ6"/>
<dbReference type="Gene3D" id="3.10.20.550">
    <property type="entry name" value="ASAP complex, SAP18 subunit"/>
    <property type="match status" value="1"/>
</dbReference>
<sequence>MEPIEASSATGSRVVVDREKTAPFLIRTFVKIGGFHRLTLFDEGVLPTTDEQQIFTWKDATLREVLTILRMTAPNNAEYRHPLARYAFRALYADSAHRGNFAQKDLGIVYSRDILGEPGSLSTPAIRLQEDFDGEKRELSEREKEERTLEELRFMPGDFLSISVLLPKSVNLTGEAPAKGAATAGSGGVNGWKNDTGKVGDGGWGGAVAARTGLGAGRGGGHWRGGSDAPAVPARGRGGRADPPRDRDRPGVDRDRRVPPPRRPRDSPPPRRGRDSPPPRGGRRYTPPRSRSPPRRRGGRYD</sequence>
<accession>A0A4V3AZQ6</accession>
<dbReference type="InterPro" id="IPR042534">
    <property type="entry name" value="SAP18_sf"/>
</dbReference>
<keyword evidence="4" id="KW-1185">Reference proteome</keyword>
<dbReference type="VEuPathDB" id="FungiDB:BD410DRAFT_737267"/>
<dbReference type="STRING" id="50990.A0A4V3AZQ6"/>
<comment type="similarity">
    <text evidence="1">Belongs to the SAP18 family.</text>
</comment>
<feature type="compositionally biased region" description="Basic and acidic residues" evidence="2">
    <location>
        <begin position="239"/>
        <end position="277"/>
    </location>
</feature>
<dbReference type="PANTHER" id="PTHR13082">
    <property type="entry name" value="SAP18"/>
    <property type="match status" value="1"/>
</dbReference>
<dbReference type="Proteomes" id="UP000294933">
    <property type="component" value="Unassembled WGS sequence"/>
</dbReference>
<evidence type="ECO:0000256" key="2">
    <source>
        <dbReference type="SAM" id="MobiDB-lite"/>
    </source>
</evidence>
<feature type="compositionally biased region" description="Basic residues" evidence="2">
    <location>
        <begin position="292"/>
        <end position="302"/>
    </location>
</feature>
<protein>
    <recommendedName>
        <fullName evidence="5">SAP18-domain-containing protein</fullName>
    </recommendedName>
</protein>
<evidence type="ECO:0000256" key="1">
    <source>
        <dbReference type="ARBA" id="ARBA00009143"/>
    </source>
</evidence>